<name>A0A0D0TC83_9TREE</name>
<gene>
    <name evidence="3" type="ORF">I313_00551</name>
</gene>
<evidence type="ECO:0000259" key="2">
    <source>
        <dbReference type="Pfam" id="PF14833"/>
    </source>
</evidence>
<sequence>MTCEQKPVVGWIGLGAMGSGMAASLVSQGYKVKAYDVYPPSLKRVAEQGAISSSSPRDAAKGVQVLCLMVVNAQQVEETLFGKDVGIAEILENGASIIVFSTVPPSFLVKVAERLDKLGKNIGLVDSPVSGGSTRAAQGQLAIMSSGTPSSIATARSVLESLTLPPQGGLTLVGERVGIASDFKMINQVFCATVGHRAPWSIRPDPTPKSAMTIINKDIAIVMGEARRDHFPAPLSAAAEQLYTAALAVGLEKEEDGLVSKFWEKLGGEPIAEQGTEEEELEKARELVVKPGKKVRKVLLAAQNADSRIYSLKEVLKKAGMEVVEQGKDADAVIVSDRSAAAVEEVLANILSAGLSEGTPVILTSNVLPSSRLLQLAAEIKPLQLIDAPTAGGYKEAKGGSLTVFASGETDALSASHSVLSALSTQGGNATNLHFIGGGAGSATKVKAVNSLLEAIHLTVTGEGFAFAKHKKMDIERVFKVLSGGAARSFIMSDRFPRIISGASQDEPENTVSALWNDLSITLAEAKQHKCPFFLTQAAMQQLERLYSSGYANADDSSIIKLWEETGVKI</sequence>
<feature type="domain" description="3-hydroxyisobutyrate dehydrogenase-like NAD-binding" evidence="2">
    <location>
        <begin position="441"/>
        <end position="563"/>
    </location>
</feature>
<reference evidence="3 4" key="1">
    <citation type="submission" date="2015-01" db="EMBL/GenBank/DDBJ databases">
        <title>The Genome Sequence of Cryptococcus gattii Ram5.</title>
        <authorList>
            <consortium name="The Broad Institute Genomics Platform"/>
            <person name="Cuomo C."/>
            <person name="Litvintseva A."/>
            <person name="Chen Y."/>
            <person name="Heitman J."/>
            <person name="Sun S."/>
            <person name="Springer D."/>
            <person name="Dromer F."/>
            <person name="Young S."/>
            <person name="Zeng Q."/>
            <person name="Gargeya S."/>
            <person name="Abouelleil A."/>
            <person name="Alvarado L."/>
            <person name="Chapman S.B."/>
            <person name="Gainer-Dewar J."/>
            <person name="Goldberg J."/>
            <person name="Griggs A."/>
            <person name="Gujja S."/>
            <person name="Hansen M."/>
            <person name="Howarth C."/>
            <person name="Imamovic A."/>
            <person name="Larimer J."/>
            <person name="Murphy C."/>
            <person name="Naylor J."/>
            <person name="Pearson M."/>
            <person name="Priest M."/>
            <person name="Roberts A."/>
            <person name="Saif S."/>
            <person name="Shea T."/>
            <person name="Sykes S."/>
            <person name="Wortman J."/>
            <person name="Nusbaum C."/>
            <person name="Birren B."/>
        </authorList>
    </citation>
    <scope>NUCLEOTIDE SEQUENCE [LARGE SCALE GENOMIC DNA]</scope>
    <source>
        <strain evidence="3 4">Ram5</strain>
    </source>
</reference>
<dbReference type="SUPFAM" id="SSF51735">
    <property type="entry name" value="NAD(P)-binding Rossmann-fold domains"/>
    <property type="match status" value="2"/>
</dbReference>
<proteinExistence type="predicted"/>
<feature type="domain" description="6-phosphogluconate dehydrogenase NADP-binding" evidence="1">
    <location>
        <begin position="322"/>
        <end position="425"/>
    </location>
</feature>
<dbReference type="GO" id="GO:0051287">
    <property type="term" value="F:NAD binding"/>
    <property type="evidence" value="ECO:0007669"/>
    <property type="project" value="InterPro"/>
</dbReference>
<dbReference type="SUPFAM" id="SSF48179">
    <property type="entry name" value="6-phosphogluconate dehydrogenase C-terminal domain-like"/>
    <property type="match status" value="2"/>
</dbReference>
<dbReference type="OrthoDB" id="435038at2759"/>
<dbReference type="EMBL" id="KN847896">
    <property type="protein sequence ID" value="KIR43707.1"/>
    <property type="molecule type" value="Genomic_DNA"/>
</dbReference>
<dbReference type="InterPro" id="IPR036291">
    <property type="entry name" value="NAD(P)-bd_dom_sf"/>
</dbReference>
<organism evidence="3 4">
    <name type="scientific">Cryptococcus deuterogattii Ram5</name>
    <dbReference type="NCBI Taxonomy" id="1296110"/>
    <lineage>
        <taxon>Eukaryota</taxon>
        <taxon>Fungi</taxon>
        <taxon>Dikarya</taxon>
        <taxon>Basidiomycota</taxon>
        <taxon>Agaricomycotina</taxon>
        <taxon>Tremellomycetes</taxon>
        <taxon>Tremellales</taxon>
        <taxon>Cryptococcaceae</taxon>
        <taxon>Cryptococcus</taxon>
        <taxon>Cryptococcus gattii species complex</taxon>
    </lineage>
</organism>
<keyword evidence="4" id="KW-1185">Reference proteome</keyword>
<dbReference type="Gene3D" id="1.10.1040.10">
    <property type="entry name" value="N-(1-d-carboxylethyl)-l-norvaline Dehydrogenase, domain 2"/>
    <property type="match status" value="2"/>
</dbReference>
<dbReference type="Pfam" id="PF14833">
    <property type="entry name" value="NAD_binding_11"/>
    <property type="match status" value="1"/>
</dbReference>
<dbReference type="PANTHER" id="PTHR43060">
    <property type="entry name" value="3-HYDROXYISOBUTYRATE DEHYDROGENASE-LIKE 1, MITOCHONDRIAL-RELATED"/>
    <property type="match status" value="1"/>
</dbReference>
<dbReference type="Proteomes" id="UP000053392">
    <property type="component" value="Unassembled WGS sequence"/>
</dbReference>
<dbReference type="InterPro" id="IPR029154">
    <property type="entry name" value="HIBADH-like_NADP-bd"/>
</dbReference>
<dbReference type="HOGENOM" id="CLU_021873_0_0_1"/>
<accession>A0A0D0TC83</accession>
<evidence type="ECO:0000313" key="3">
    <source>
        <dbReference type="EMBL" id="KIR43707.1"/>
    </source>
</evidence>
<dbReference type="Pfam" id="PF03446">
    <property type="entry name" value="NAD_binding_2"/>
    <property type="match status" value="2"/>
</dbReference>
<dbReference type="InterPro" id="IPR006115">
    <property type="entry name" value="6PGDH_NADP-bd"/>
</dbReference>
<dbReference type="AlphaFoldDB" id="A0A0D0TC83"/>
<evidence type="ECO:0000313" key="4">
    <source>
        <dbReference type="Proteomes" id="UP000053392"/>
    </source>
</evidence>
<feature type="domain" description="6-phosphogluconate dehydrogenase NADP-binding" evidence="1">
    <location>
        <begin position="9"/>
        <end position="162"/>
    </location>
</feature>
<dbReference type="InterPro" id="IPR008927">
    <property type="entry name" value="6-PGluconate_DH-like_C_sf"/>
</dbReference>
<dbReference type="PANTHER" id="PTHR43060:SF17">
    <property type="entry name" value="L-THREONATE DEHYDROGENASE"/>
    <property type="match status" value="1"/>
</dbReference>
<evidence type="ECO:0000259" key="1">
    <source>
        <dbReference type="Pfam" id="PF03446"/>
    </source>
</evidence>
<dbReference type="GO" id="GO:0050661">
    <property type="term" value="F:NADP binding"/>
    <property type="evidence" value="ECO:0007669"/>
    <property type="project" value="InterPro"/>
</dbReference>
<dbReference type="Gene3D" id="3.40.50.720">
    <property type="entry name" value="NAD(P)-binding Rossmann-like Domain"/>
    <property type="match status" value="2"/>
</dbReference>
<dbReference type="InterPro" id="IPR013328">
    <property type="entry name" value="6PGD_dom2"/>
</dbReference>
<protein>
    <submittedName>
        <fullName evidence="3">3-hydroxyisobutyrate dehydrogenase</fullName>
    </submittedName>
</protein>